<feature type="transmembrane region" description="Helical" evidence="2">
    <location>
        <begin position="6"/>
        <end position="37"/>
    </location>
</feature>
<dbReference type="GO" id="GO:0005262">
    <property type="term" value="F:calcium channel activity"/>
    <property type="evidence" value="ECO:0007669"/>
    <property type="project" value="TreeGrafter"/>
</dbReference>
<evidence type="ECO:0000256" key="1">
    <source>
        <dbReference type="ARBA" id="ARBA00022737"/>
    </source>
</evidence>
<dbReference type="InterPro" id="IPR024862">
    <property type="entry name" value="TRPV"/>
</dbReference>
<dbReference type="EMBL" id="BTSX01000003">
    <property type="protein sequence ID" value="GMS87827.1"/>
    <property type="molecule type" value="Genomic_DNA"/>
</dbReference>
<keyword evidence="2" id="KW-0812">Transmembrane</keyword>
<dbReference type="GO" id="GO:0098703">
    <property type="term" value="P:calcium ion import across plasma membrane"/>
    <property type="evidence" value="ECO:0007669"/>
    <property type="project" value="TreeGrafter"/>
</dbReference>
<gene>
    <name evidence="3" type="ORF">PENTCL1PPCAC_10002</name>
</gene>
<comment type="caution">
    <text evidence="3">The sequence shown here is derived from an EMBL/GenBank/DDBJ whole genome shotgun (WGS) entry which is preliminary data.</text>
</comment>
<dbReference type="PANTHER" id="PTHR10582:SF30">
    <property type="entry name" value="ION TRANSPORT DOMAIN-CONTAINING PROTEIN"/>
    <property type="match status" value="1"/>
</dbReference>
<dbReference type="PANTHER" id="PTHR10582">
    <property type="entry name" value="TRANSIENT RECEPTOR POTENTIAL ION CHANNEL PROTEIN"/>
    <property type="match status" value="1"/>
</dbReference>
<reference evidence="3" key="1">
    <citation type="submission" date="2023-10" db="EMBL/GenBank/DDBJ databases">
        <title>Genome assembly of Pristionchus species.</title>
        <authorList>
            <person name="Yoshida K."/>
            <person name="Sommer R.J."/>
        </authorList>
    </citation>
    <scope>NUCLEOTIDE SEQUENCE</scope>
    <source>
        <strain evidence="3">RS0144</strain>
    </source>
</reference>
<evidence type="ECO:0000313" key="4">
    <source>
        <dbReference type="Proteomes" id="UP001432027"/>
    </source>
</evidence>
<feature type="non-terminal residue" evidence="3">
    <location>
        <position position="110"/>
    </location>
</feature>
<evidence type="ECO:0000313" key="3">
    <source>
        <dbReference type="EMBL" id="GMS87827.1"/>
    </source>
</evidence>
<keyword evidence="2" id="KW-1133">Transmembrane helix</keyword>
<proteinExistence type="predicted"/>
<feature type="non-terminal residue" evidence="3">
    <location>
        <position position="1"/>
    </location>
</feature>
<dbReference type="GO" id="GO:0005886">
    <property type="term" value="C:plasma membrane"/>
    <property type="evidence" value="ECO:0007669"/>
    <property type="project" value="TreeGrafter"/>
</dbReference>
<protein>
    <recommendedName>
        <fullName evidence="5">G protein-coupled receptor</fullName>
    </recommendedName>
</protein>
<dbReference type="Proteomes" id="UP001432027">
    <property type="component" value="Unassembled WGS sequence"/>
</dbReference>
<keyword evidence="1" id="KW-0677">Repeat</keyword>
<keyword evidence="4" id="KW-1185">Reference proteome</keyword>
<evidence type="ECO:0008006" key="5">
    <source>
        <dbReference type="Google" id="ProtNLM"/>
    </source>
</evidence>
<evidence type="ECO:0000256" key="2">
    <source>
        <dbReference type="SAM" id="Phobius"/>
    </source>
</evidence>
<keyword evidence="2" id="KW-0472">Membrane</keyword>
<accession>A0AAV5SZR7</accession>
<dbReference type="AlphaFoldDB" id="A0AAV5SZR7"/>
<name>A0AAV5SZR7_9BILA</name>
<sequence length="110" mass="12810">LENYVILFAVVMTTVHFLFFCRAKFVGPFVLMIYTIIATDLTRFILYLVFLIEFSQSFYTVFFACETAVKSEEFKEFGDECGISAYQEAIIPTFNLNIGEFNVFYRQLAL</sequence>
<organism evidence="3 4">
    <name type="scientific">Pristionchus entomophagus</name>
    <dbReference type="NCBI Taxonomy" id="358040"/>
    <lineage>
        <taxon>Eukaryota</taxon>
        <taxon>Metazoa</taxon>
        <taxon>Ecdysozoa</taxon>
        <taxon>Nematoda</taxon>
        <taxon>Chromadorea</taxon>
        <taxon>Rhabditida</taxon>
        <taxon>Rhabditina</taxon>
        <taxon>Diplogasteromorpha</taxon>
        <taxon>Diplogasteroidea</taxon>
        <taxon>Neodiplogasteridae</taxon>
        <taxon>Pristionchus</taxon>
    </lineage>
</organism>